<dbReference type="GO" id="GO:0004622">
    <property type="term" value="F:phosphatidylcholine lysophospholipase activity"/>
    <property type="evidence" value="ECO:0007669"/>
    <property type="project" value="TreeGrafter"/>
</dbReference>
<evidence type="ECO:0000313" key="4">
    <source>
        <dbReference type="EMBL" id="MBB4838349.1"/>
    </source>
</evidence>
<gene>
    <name evidence="4" type="ORF">HNP52_001400</name>
</gene>
<dbReference type="SUPFAM" id="SSF52266">
    <property type="entry name" value="SGNH hydrolase"/>
    <property type="match status" value="1"/>
</dbReference>
<dbReference type="PANTHER" id="PTHR30383">
    <property type="entry name" value="THIOESTERASE 1/PROTEASE 1/LYSOPHOSPHOLIPASE L1"/>
    <property type="match status" value="1"/>
</dbReference>
<protein>
    <submittedName>
        <fullName evidence="4">Lysophospholipase L1-like esterase</fullName>
    </submittedName>
</protein>
<dbReference type="RefSeq" id="WP_221416110.1">
    <property type="nucleotide sequence ID" value="NZ_JACHLN010000001.1"/>
</dbReference>
<proteinExistence type="predicted"/>
<dbReference type="InterPro" id="IPR051532">
    <property type="entry name" value="Ester_Hydrolysis_Enzymes"/>
</dbReference>
<feature type="signal peptide" evidence="2">
    <location>
        <begin position="1"/>
        <end position="24"/>
    </location>
</feature>
<keyword evidence="2" id="KW-0732">Signal</keyword>
<evidence type="ECO:0000259" key="3">
    <source>
        <dbReference type="Pfam" id="PF13472"/>
    </source>
</evidence>
<keyword evidence="5" id="KW-1185">Reference proteome</keyword>
<dbReference type="PANTHER" id="PTHR30383:SF5">
    <property type="entry name" value="SGNH HYDROLASE-TYPE ESTERASE DOMAIN-CONTAINING PROTEIN"/>
    <property type="match status" value="1"/>
</dbReference>
<dbReference type="CDD" id="cd04502">
    <property type="entry name" value="SGNH_hydrolase_like_7"/>
    <property type="match status" value="1"/>
</dbReference>
<dbReference type="Gene3D" id="3.40.50.1110">
    <property type="entry name" value="SGNH hydrolase"/>
    <property type="match status" value="1"/>
</dbReference>
<comment type="caution">
    <text evidence="4">The sequence shown here is derived from an EMBL/GenBank/DDBJ whole genome shotgun (WGS) entry which is preliminary data.</text>
</comment>
<feature type="region of interest" description="Disordered" evidence="1">
    <location>
        <begin position="256"/>
        <end position="285"/>
    </location>
</feature>
<dbReference type="Pfam" id="PF13472">
    <property type="entry name" value="Lipase_GDSL_2"/>
    <property type="match status" value="1"/>
</dbReference>
<accession>A0A7W7JZQ1</accession>
<dbReference type="Proteomes" id="UP000575241">
    <property type="component" value="Unassembled WGS sequence"/>
</dbReference>
<evidence type="ECO:0000256" key="2">
    <source>
        <dbReference type="SAM" id="SignalP"/>
    </source>
</evidence>
<dbReference type="AlphaFoldDB" id="A0A7W7JZQ1"/>
<sequence length="285" mass="30812">MPLFRRIPLLAALTLVLQPATALAQTKPAAPVLLPPTMRVPAPIRPAPIPVEKQPFAAEIAAFEARDAVARPAKGGVLFLGSSSIRMWTDLAKDFPGHNVINRGFGGSTIPDSVRYVDRIVTPYAPKTVVFYAGDNDLEAGHTPDEVFADFQALVARIRAKLPGTRILFLSIKPSISRWRLIDGIRATNALVREYTATDPLLGYVDIVPQMLGPDGRPRPELFLGDGLHMTRTGYDIWRAAVGKAMKWKLAPLPPRALPKPPAHGAGKPPARPVSGPVRSSKAGR</sequence>
<dbReference type="InterPro" id="IPR013830">
    <property type="entry name" value="SGNH_hydro"/>
</dbReference>
<feature type="chain" id="PRO_5030529068" evidence="2">
    <location>
        <begin position="25"/>
        <end position="285"/>
    </location>
</feature>
<name>A0A7W7JZQ1_9SPHN</name>
<evidence type="ECO:0000313" key="5">
    <source>
        <dbReference type="Proteomes" id="UP000575241"/>
    </source>
</evidence>
<feature type="domain" description="SGNH hydrolase-type esterase" evidence="3">
    <location>
        <begin position="89"/>
        <end position="237"/>
    </location>
</feature>
<organism evidence="4 5">
    <name type="scientific">Sphingomonas kyeonggiensis</name>
    <dbReference type="NCBI Taxonomy" id="1268553"/>
    <lineage>
        <taxon>Bacteria</taxon>
        <taxon>Pseudomonadati</taxon>
        <taxon>Pseudomonadota</taxon>
        <taxon>Alphaproteobacteria</taxon>
        <taxon>Sphingomonadales</taxon>
        <taxon>Sphingomonadaceae</taxon>
        <taxon>Sphingomonas</taxon>
    </lineage>
</organism>
<evidence type="ECO:0000256" key="1">
    <source>
        <dbReference type="SAM" id="MobiDB-lite"/>
    </source>
</evidence>
<dbReference type="InterPro" id="IPR036514">
    <property type="entry name" value="SGNH_hydro_sf"/>
</dbReference>
<reference evidence="4 5" key="1">
    <citation type="submission" date="2020-08" db="EMBL/GenBank/DDBJ databases">
        <title>Functional genomics of gut bacteria from endangered species of beetles.</title>
        <authorList>
            <person name="Carlos-Shanley C."/>
        </authorList>
    </citation>
    <scope>NUCLEOTIDE SEQUENCE [LARGE SCALE GENOMIC DNA]</scope>
    <source>
        <strain evidence="4 5">S00224</strain>
    </source>
</reference>
<dbReference type="EMBL" id="JACHLN010000001">
    <property type="protein sequence ID" value="MBB4838349.1"/>
    <property type="molecule type" value="Genomic_DNA"/>
</dbReference>